<evidence type="ECO:0000313" key="2">
    <source>
        <dbReference type="EMBL" id="SUV16865.1"/>
    </source>
</evidence>
<keyword evidence="2" id="KW-0378">Hydrolase</keyword>
<evidence type="ECO:0000259" key="1">
    <source>
        <dbReference type="Pfam" id="PF13354"/>
    </source>
</evidence>
<dbReference type="Proteomes" id="UP000255295">
    <property type="component" value="Unassembled WGS sequence"/>
</dbReference>
<proteinExistence type="predicted"/>
<feature type="domain" description="Beta-lactamase class A catalytic" evidence="1">
    <location>
        <begin position="19"/>
        <end position="229"/>
    </location>
</feature>
<dbReference type="SUPFAM" id="SSF56601">
    <property type="entry name" value="beta-lactamase/transpeptidase-like"/>
    <property type="match status" value="1"/>
</dbReference>
<dbReference type="RefSeq" id="WP_233433797.1">
    <property type="nucleotide sequence ID" value="NZ_BJNS01000001.1"/>
</dbReference>
<dbReference type="InterPro" id="IPR012338">
    <property type="entry name" value="Beta-lactam/transpept-like"/>
</dbReference>
<dbReference type="GO" id="GO:0030655">
    <property type="term" value="P:beta-lactam antibiotic catabolic process"/>
    <property type="evidence" value="ECO:0007669"/>
    <property type="project" value="InterPro"/>
</dbReference>
<organism evidence="2 3">
    <name type="scientific">Lysinibacillus sphaericus</name>
    <name type="common">Bacillus sphaericus</name>
    <dbReference type="NCBI Taxonomy" id="1421"/>
    <lineage>
        <taxon>Bacteria</taxon>
        <taxon>Bacillati</taxon>
        <taxon>Bacillota</taxon>
        <taxon>Bacilli</taxon>
        <taxon>Bacillales</taxon>
        <taxon>Bacillaceae</taxon>
        <taxon>Lysinibacillus</taxon>
    </lineage>
</organism>
<dbReference type="EC" id="3.5.2.6" evidence="2"/>
<dbReference type="InterPro" id="IPR045155">
    <property type="entry name" value="Beta-lactam_cat"/>
</dbReference>
<gene>
    <name evidence="2" type="primary">bla</name>
    <name evidence="2" type="ORF">NCTC10338_01950</name>
</gene>
<dbReference type="Pfam" id="PF13354">
    <property type="entry name" value="Beta-lactamase2"/>
    <property type="match status" value="1"/>
</dbReference>
<dbReference type="GO" id="GO:0008800">
    <property type="term" value="F:beta-lactamase activity"/>
    <property type="evidence" value="ECO:0007669"/>
    <property type="project" value="UniProtKB-EC"/>
</dbReference>
<evidence type="ECO:0000313" key="3">
    <source>
        <dbReference type="Proteomes" id="UP000255295"/>
    </source>
</evidence>
<dbReference type="PANTHER" id="PTHR35333">
    <property type="entry name" value="BETA-LACTAMASE"/>
    <property type="match status" value="1"/>
</dbReference>
<reference evidence="2 3" key="1">
    <citation type="submission" date="2018-06" db="EMBL/GenBank/DDBJ databases">
        <authorList>
            <consortium name="Pathogen Informatics"/>
            <person name="Doyle S."/>
        </authorList>
    </citation>
    <scope>NUCLEOTIDE SEQUENCE [LARGE SCALE GENOMIC DNA]</scope>
    <source>
        <strain evidence="2 3">NCTC10338</strain>
    </source>
</reference>
<dbReference type="GO" id="GO:0046677">
    <property type="term" value="P:response to antibiotic"/>
    <property type="evidence" value="ECO:0007669"/>
    <property type="project" value="InterPro"/>
</dbReference>
<dbReference type="EMBL" id="UFSZ01000001">
    <property type="protein sequence ID" value="SUV16865.1"/>
    <property type="molecule type" value="Genomic_DNA"/>
</dbReference>
<dbReference type="PANTHER" id="PTHR35333:SF3">
    <property type="entry name" value="BETA-LACTAMASE-TYPE TRANSPEPTIDASE FOLD CONTAINING PROTEIN"/>
    <property type="match status" value="1"/>
</dbReference>
<dbReference type="Gene3D" id="3.40.710.10">
    <property type="entry name" value="DD-peptidase/beta-lactamase superfamily"/>
    <property type="match status" value="1"/>
</dbReference>
<sequence>MMQPTIQRIIQEAPYKVHMFVKDFKTNDFVINERLDEAFSSASLIKVPILIAVFDYIDVCDIPINQVIAISPSDWVDFSVISEQRVTSCTIYELCVWMITTSDNTATNVLIDVIGMEALNKYFHKIGLTHTQLQRKMMDFERLAKGIDNITTARDMAHLFSQIYRQNLLSPVLSQLAIDILCRQRFHECLRRYIVDDVTIAHKTGGLDTVDHDVGIVYSHVQDYGIGVFISEVKQNDVARQLIGRLSKVVYDKMIGVKGETT</sequence>
<dbReference type="InterPro" id="IPR000871">
    <property type="entry name" value="Beta-lactam_class-A"/>
</dbReference>
<comment type="caution">
    <text evidence="2">The sequence shown here is derived from an EMBL/GenBank/DDBJ whole genome shotgun (WGS) entry which is preliminary data.</text>
</comment>
<name>A0AAJ4ZUM8_LYSSH</name>
<accession>A0AAJ4ZUM8</accession>
<dbReference type="AlphaFoldDB" id="A0AAJ4ZUM8"/>
<dbReference type="GeneID" id="48277257"/>
<protein>
    <submittedName>
        <fullName evidence="2">Beta-lactamase class A-like protein</fullName>
        <ecNumber evidence="2">3.5.2.6</ecNumber>
    </submittedName>
</protein>